<dbReference type="Gene3D" id="1.20.930.20">
    <property type="entry name" value="Adaptor protein Cbl, N-terminal domain"/>
    <property type="match status" value="1"/>
</dbReference>
<dbReference type="InterPro" id="IPR036537">
    <property type="entry name" value="Adaptor_Cbl_N_dom_sf"/>
</dbReference>
<keyword evidence="4" id="KW-1185">Reference proteome</keyword>
<reference evidence="3" key="1">
    <citation type="submission" date="2021-06" db="EMBL/GenBank/DDBJ databases">
        <authorList>
            <person name="Kallberg Y."/>
            <person name="Tangrot J."/>
            <person name="Rosling A."/>
        </authorList>
    </citation>
    <scope>NUCLEOTIDE SEQUENCE</scope>
    <source>
        <strain evidence="3">MA453B</strain>
    </source>
</reference>
<dbReference type="OrthoDB" id="2445364at2759"/>
<keyword evidence="1" id="KW-0547">Nucleotide-binding</keyword>
<dbReference type="CDD" id="cd21037">
    <property type="entry name" value="MLKL_NTD"/>
    <property type="match status" value="1"/>
</dbReference>
<protein>
    <submittedName>
        <fullName evidence="3">17369_t:CDS:1</fullName>
    </submittedName>
</protein>
<gene>
    <name evidence="3" type="ORF">DERYTH_LOCUS9446</name>
</gene>
<dbReference type="InterPro" id="IPR017441">
    <property type="entry name" value="Protein_kinase_ATP_BS"/>
</dbReference>
<sequence length="305" mass="35304">YNQICDQNLNEEVINQQVQDSTSYDTINSYSLRIPSNINSADNLKTCQSWNVNSFTQFQVNTSVPASNFESFVSVITKNLEEITNVNKTTKHNKQMCHFLFERVRTAKSAIVDIMTNKDEQNEFFTQTNFETMIKLINNVLKIKEFTMDVSNLKGLSKYIKANNTKLTFKKLVKDFDLYASILGLKIKDSQSQQSSKLLKENINYFNKNYRTLSQNNTFNALEESDKGKSKKWLENAISEQHINYYKYDEFRKFEQIGKGGFGMVYKAELNKLSLIVALKSLKVNNDSDEAFIKEASNIILFYII</sequence>
<dbReference type="Gene3D" id="3.30.200.20">
    <property type="entry name" value="Phosphorylase Kinase, domain 1"/>
    <property type="match status" value="1"/>
</dbReference>
<proteinExistence type="predicted"/>
<evidence type="ECO:0000256" key="1">
    <source>
        <dbReference type="PROSITE-ProRule" id="PRU10141"/>
    </source>
</evidence>
<keyword evidence="1" id="KW-0067">ATP-binding</keyword>
<dbReference type="PROSITE" id="PS50011">
    <property type="entry name" value="PROTEIN_KINASE_DOM"/>
    <property type="match status" value="1"/>
</dbReference>
<name>A0A9N9DFX7_9GLOM</name>
<feature type="domain" description="Protein kinase" evidence="2">
    <location>
        <begin position="251"/>
        <end position="305"/>
    </location>
</feature>
<feature type="binding site" evidence="1">
    <location>
        <position position="280"/>
    </location>
    <ligand>
        <name>ATP</name>
        <dbReference type="ChEBI" id="CHEBI:30616"/>
    </ligand>
</feature>
<dbReference type="InterPro" id="IPR059179">
    <property type="entry name" value="MLKL-like_MCAfunc"/>
</dbReference>
<accession>A0A9N9DFX7</accession>
<dbReference type="Proteomes" id="UP000789405">
    <property type="component" value="Unassembled WGS sequence"/>
</dbReference>
<evidence type="ECO:0000259" key="2">
    <source>
        <dbReference type="PROSITE" id="PS50011"/>
    </source>
</evidence>
<dbReference type="GO" id="GO:0004672">
    <property type="term" value="F:protein kinase activity"/>
    <property type="evidence" value="ECO:0007669"/>
    <property type="project" value="InterPro"/>
</dbReference>
<feature type="non-terminal residue" evidence="3">
    <location>
        <position position="1"/>
    </location>
</feature>
<evidence type="ECO:0000313" key="4">
    <source>
        <dbReference type="Proteomes" id="UP000789405"/>
    </source>
</evidence>
<dbReference type="AlphaFoldDB" id="A0A9N9DFX7"/>
<dbReference type="PROSITE" id="PS00107">
    <property type="entry name" value="PROTEIN_KINASE_ATP"/>
    <property type="match status" value="1"/>
</dbReference>
<organism evidence="3 4">
    <name type="scientific">Dentiscutata erythropus</name>
    <dbReference type="NCBI Taxonomy" id="1348616"/>
    <lineage>
        <taxon>Eukaryota</taxon>
        <taxon>Fungi</taxon>
        <taxon>Fungi incertae sedis</taxon>
        <taxon>Mucoromycota</taxon>
        <taxon>Glomeromycotina</taxon>
        <taxon>Glomeromycetes</taxon>
        <taxon>Diversisporales</taxon>
        <taxon>Gigasporaceae</taxon>
        <taxon>Dentiscutata</taxon>
    </lineage>
</organism>
<dbReference type="EMBL" id="CAJVPY010005165">
    <property type="protein sequence ID" value="CAG8636887.1"/>
    <property type="molecule type" value="Genomic_DNA"/>
</dbReference>
<dbReference type="GO" id="GO:0007166">
    <property type="term" value="P:cell surface receptor signaling pathway"/>
    <property type="evidence" value="ECO:0007669"/>
    <property type="project" value="InterPro"/>
</dbReference>
<dbReference type="InterPro" id="IPR000719">
    <property type="entry name" value="Prot_kinase_dom"/>
</dbReference>
<dbReference type="GO" id="GO:0005524">
    <property type="term" value="F:ATP binding"/>
    <property type="evidence" value="ECO:0007669"/>
    <property type="project" value="UniProtKB-UniRule"/>
</dbReference>
<dbReference type="SUPFAM" id="SSF56112">
    <property type="entry name" value="Protein kinase-like (PK-like)"/>
    <property type="match status" value="1"/>
</dbReference>
<evidence type="ECO:0000313" key="3">
    <source>
        <dbReference type="EMBL" id="CAG8636887.1"/>
    </source>
</evidence>
<comment type="caution">
    <text evidence="3">The sequence shown here is derived from an EMBL/GenBank/DDBJ whole genome shotgun (WGS) entry which is preliminary data.</text>
</comment>
<dbReference type="InterPro" id="IPR011009">
    <property type="entry name" value="Kinase-like_dom_sf"/>
</dbReference>